<feature type="domain" description="HTH luxR-type" evidence="3">
    <location>
        <begin position="849"/>
        <end position="914"/>
    </location>
</feature>
<dbReference type="InterPro" id="IPR027417">
    <property type="entry name" value="P-loop_NTPase"/>
</dbReference>
<gene>
    <name evidence="4" type="ORF">EXU32_08450</name>
</gene>
<dbReference type="PANTHER" id="PTHR16305">
    <property type="entry name" value="TESTICULAR SOLUBLE ADENYLYL CYCLASE"/>
    <property type="match status" value="1"/>
</dbReference>
<dbReference type="InterPro" id="IPR011990">
    <property type="entry name" value="TPR-like_helical_dom_sf"/>
</dbReference>
<dbReference type="Proteomes" id="UP000290408">
    <property type="component" value="Chromosome"/>
</dbReference>
<organism evidence="4 5">
    <name type="scientific">Janibacter limosus</name>
    <dbReference type="NCBI Taxonomy" id="53458"/>
    <lineage>
        <taxon>Bacteria</taxon>
        <taxon>Bacillati</taxon>
        <taxon>Actinomycetota</taxon>
        <taxon>Actinomycetes</taxon>
        <taxon>Micrococcales</taxon>
        <taxon>Intrasporangiaceae</taxon>
        <taxon>Janibacter</taxon>
    </lineage>
</organism>
<dbReference type="InterPro" id="IPR000792">
    <property type="entry name" value="Tscrpt_reg_LuxR_C"/>
</dbReference>
<evidence type="ECO:0000313" key="5">
    <source>
        <dbReference type="Proteomes" id="UP000290408"/>
    </source>
</evidence>
<dbReference type="SUPFAM" id="SSF52540">
    <property type="entry name" value="P-loop containing nucleoside triphosphate hydrolases"/>
    <property type="match status" value="1"/>
</dbReference>
<dbReference type="SUPFAM" id="SSF46894">
    <property type="entry name" value="C-terminal effector domain of the bipartite response regulators"/>
    <property type="match status" value="1"/>
</dbReference>
<accession>A0A4V0ZB01</accession>
<dbReference type="SMART" id="SM00421">
    <property type="entry name" value="HTH_LUXR"/>
    <property type="match status" value="1"/>
</dbReference>
<sequence length="923" mass="98053">MTPGHDDPALERALHAEWPFRGRADELDVITRTLGDGTSRPAGAVVVAPAGVGKTRLVREVGRWASEQGMTTLSIIATEAGALTPYGAVLHLLPEGTHDPMDRAAWHAAFASAMRSERGTVLLVDDAQHLDHGSAALLLQLCLDGVIVPVVSVRRGERVPDPITSLWKDGLTLRVDLQPFSHKEMGEVIGHALGGLVSARTLTRLATVSGGNILYARELVTAAVEHGSLVQRDDVWVWDTEVVLAPRLVDAVWARLALLDPEQRRALALVALGEPLPLEVAERVAPTEVLASLEEADLVHVDGQIGRGVLRLAHPLYGEVVLDRVGRVSRRRLVGDLADAYAAADPQLARAEAVRIARWRLEAGQPVSQDALLEAAARANHAFAHDLAERLARSALAAGADHHTPVRARLVIELARALVGSSQIDEADQLLARLEPAVLADGDQDSVDDYVDVRYWVTGLALGRADEVLAVLDRVAGRVGADGAPAGADGVQTGAGSRAADRVAAYRAALAIGRGRAREALDIAEPLLDRSDLPVPQQVLLLETTGEALAVLGLHRRAAIVWERMRRFPVGATGRAASLAAEADLQALFSAMLDGRVADVLPGLEAIHHQAADSPDAINRGLTGLGLGRCLILAGRPEQARAVLLDAVADFGEVDLADSLTWAQVLLSQTASLSGRPDKARQWLDRAQASRQGAGVTRLTVDIVCAQAWLTAADRGASAAVAVALEGAGRHPELELDRAWLLHLACRLGDRSKDVTTSLRQIAAGAECEYPTLLADHAEALRGNDGPALEDVAERFAERGLVPLAIEAARASAQAHRDAGSAEGARRLSARTDGLALRVDAALRPAVMVDDHGVRLSRREEEVATLAAAGLSNAAIADRLVLSVRTVESHLYQAFAKLGITSRSDLARYLPRSTPGHSRSRAQ</sequence>
<dbReference type="Gene3D" id="3.40.50.300">
    <property type="entry name" value="P-loop containing nucleotide triphosphate hydrolases"/>
    <property type="match status" value="1"/>
</dbReference>
<dbReference type="OrthoDB" id="3197423at2"/>
<keyword evidence="1" id="KW-0547">Nucleotide-binding</keyword>
<protein>
    <submittedName>
        <fullName evidence="4">LuxR family transcriptional regulator</fullName>
    </submittedName>
</protein>
<dbReference type="InterPro" id="IPR036388">
    <property type="entry name" value="WH-like_DNA-bd_sf"/>
</dbReference>
<dbReference type="GO" id="GO:0005524">
    <property type="term" value="F:ATP binding"/>
    <property type="evidence" value="ECO:0007669"/>
    <property type="project" value="UniProtKB-KW"/>
</dbReference>
<dbReference type="Pfam" id="PF13191">
    <property type="entry name" value="AAA_16"/>
    <property type="match status" value="1"/>
</dbReference>
<dbReference type="SUPFAM" id="SSF48452">
    <property type="entry name" value="TPR-like"/>
    <property type="match status" value="1"/>
</dbReference>
<dbReference type="KEGG" id="jli:EXU32_08450"/>
<dbReference type="Gene3D" id="1.10.10.10">
    <property type="entry name" value="Winged helix-like DNA-binding domain superfamily/Winged helix DNA-binding domain"/>
    <property type="match status" value="1"/>
</dbReference>
<evidence type="ECO:0000256" key="1">
    <source>
        <dbReference type="ARBA" id="ARBA00022741"/>
    </source>
</evidence>
<dbReference type="PROSITE" id="PS50043">
    <property type="entry name" value="HTH_LUXR_2"/>
    <property type="match status" value="1"/>
</dbReference>
<dbReference type="AlphaFoldDB" id="A0A4V0ZB01"/>
<dbReference type="CDD" id="cd06170">
    <property type="entry name" value="LuxR_C_like"/>
    <property type="match status" value="1"/>
</dbReference>
<reference evidence="4 5" key="1">
    <citation type="submission" date="2019-02" db="EMBL/GenBank/DDBJ databases">
        <title>Genomic data mining of an Antarctic deep-sea actinobacterium, Janibacterlimosus P3-3-X1.</title>
        <authorList>
            <person name="Liao L."/>
            <person name="Chen B."/>
        </authorList>
    </citation>
    <scope>NUCLEOTIDE SEQUENCE [LARGE SCALE GENOMIC DNA]</scope>
    <source>
        <strain evidence="4 5">P3-3-X1</strain>
    </source>
</reference>
<dbReference type="GO" id="GO:0003677">
    <property type="term" value="F:DNA binding"/>
    <property type="evidence" value="ECO:0007669"/>
    <property type="project" value="InterPro"/>
</dbReference>
<dbReference type="GO" id="GO:0006355">
    <property type="term" value="P:regulation of DNA-templated transcription"/>
    <property type="evidence" value="ECO:0007669"/>
    <property type="project" value="InterPro"/>
</dbReference>
<dbReference type="PRINTS" id="PR00038">
    <property type="entry name" value="HTHLUXR"/>
</dbReference>
<dbReference type="RefSeq" id="WP_130629502.1">
    <property type="nucleotide sequence ID" value="NZ_CP036164.1"/>
</dbReference>
<dbReference type="EMBL" id="CP036164">
    <property type="protein sequence ID" value="QBF46278.1"/>
    <property type="molecule type" value="Genomic_DNA"/>
</dbReference>
<proteinExistence type="predicted"/>
<name>A0A4V0ZB01_9MICO</name>
<dbReference type="Pfam" id="PF00196">
    <property type="entry name" value="GerE"/>
    <property type="match status" value="1"/>
</dbReference>
<keyword evidence="5" id="KW-1185">Reference proteome</keyword>
<evidence type="ECO:0000313" key="4">
    <source>
        <dbReference type="EMBL" id="QBF46278.1"/>
    </source>
</evidence>
<dbReference type="PANTHER" id="PTHR16305:SF28">
    <property type="entry name" value="GUANYLATE CYCLASE DOMAIN-CONTAINING PROTEIN"/>
    <property type="match status" value="1"/>
</dbReference>
<dbReference type="InterPro" id="IPR016032">
    <property type="entry name" value="Sig_transdc_resp-reg_C-effctor"/>
</dbReference>
<dbReference type="GO" id="GO:0005737">
    <property type="term" value="C:cytoplasm"/>
    <property type="evidence" value="ECO:0007669"/>
    <property type="project" value="TreeGrafter"/>
</dbReference>
<evidence type="ECO:0000259" key="3">
    <source>
        <dbReference type="PROSITE" id="PS50043"/>
    </source>
</evidence>
<keyword evidence="2" id="KW-0067">ATP-binding</keyword>
<dbReference type="InterPro" id="IPR041664">
    <property type="entry name" value="AAA_16"/>
</dbReference>
<dbReference type="GO" id="GO:0004016">
    <property type="term" value="F:adenylate cyclase activity"/>
    <property type="evidence" value="ECO:0007669"/>
    <property type="project" value="TreeGrafter"/>
</dbReference>
<evidence type="ECO:0000256" key="2">
    <source>
        <dbReference type="ARBA" id="ARBA00022840"/>
    </source>
</evidence>